<reference evidence="2 3" key="1">
    <citation type="submission" date="2020-03" db="EMBL/GenBank/DDBJ databases">
        <title>WGS of actinomycetes isolated from Thailand.</title>
        <authorList>
            <person name="Thawai C."/>
        </authorList>
    </citation>
    <scope>NUCLEOTIDE SEQUENCE [LARGE SCALE GENOMIC DNA]</scope>
    <source>
        <strain evidence="2 3">PLAI 1-29</strain>
    </source>
</reference>
<protein>
    <recommendedName>
        <fullName evidence="4">Cytochrome C oxidase subunit I</fullName>
    </recommendedName>
</protein>
<feature type="transmembrane region" description="Helical" evidence="1">
    <location>
        <begin position="93"/>
        <end position="118"/>
    </location>
</feature>
<proteinExistence type="predicted"/>
<dbReference type="Proteomes" id="UP000695264">
    <property type="component" value="Unassembled WGS sequence"/>
</dbReference>
<name>A0ABX1C426_9ACTN</name>
<dbReference type="EMBL" id="JAATEN010000009">
    <property type="protein sequence ID" value="NJQ01684.1"/>
    <property type="molecule type" value="Genomic_DNA"/>
</dbReference>
<comment type="caution">
    <text evidence="2">The sequence shown here is derived from an EMBL/GenBank/DDBJ whole genome shotgun (WGS) entry which is preliminary data.</text>
</comment>
<evidence type="ECO:0000313" key="2">
    <source>
        <dbReference type="EMBL" id="NJQ01684.1"/>
    </source>
</evidence>
<keyword evidence="1" id="KW-0812">Transmembrane</keyword>
<organism evidence="2 3">
    <name type="scientific">Streptomyces zingiberis</name>
    <dbReference type="NCBI Taxonomy" id="2053010"/>
    <lineage>
        <taxon>Bacteria</taxon>
        <taxon>Bacillati</taxon>
        <taxon>Actinomycetota</taxon>
        <taxon>Actinomycetes</taxon>
        <taxon>Kitasatosporales</taxon>
        <taxon>Streptomycetaceae</taxon>
        <taxon>Streptomyces</taxon>
    </lineage>
</organism>
<evidence type="ECO:0000313" key="3">
    <source>
        <dbReference type="Proteomes" id="UP000695264"/>
    </source>
</evidence>
<gene>
    <name evidence="2" type="ORF">HCK00_14390</name>
</gene>
<keyword evidence="1" id="KW-1133">Transmembrane helix</keyword>
<accession>A0ABX1C426</accession>
<keyword evidence="1" id="KW-0472">Membrane</keyword>
<sequence length="119" mass="13034">MAVRPDPGEVEAGLAQLEGYLRGRSHIADAHAEAEAFADRLPWLTTAQRAEVVGCYVQDRLALTRRLLEHVVGRAGELREEYGARYELLRRRLVCASVAVLLSAVALSVWALAVAGLVR</sequence>
<evidence type="ECO:0008006" key="4">
    <source>
        <dbReference type="Google" id="ProtNLM"/>
    </source>
</evidence>
<keyword evidence="3" id="KW-1185">Reference proteome</keyword>
<evidence type="ECO:0000256" key="1">
    <source>
        <dbReference type="SAM" id="Phobius"/>
    </source>
</evidence>